<keyword evidence="2" id="KW-1185">Reference proteome</keyword>
<protein>
    <submittedName>
        <fullName evidence="1">Uncharacterized protein</fullName>
    </submittedName>
</protein>
<accession>A0A8X6VP60</accession>
<name>A0A8X6VP60_TRICX</name>
<dbReference type="EMBL" id="BMAU01021357">
    <property type="protein sequence ID" value="GFY21139.1"/>
    <property type="molecule type" value="Genomic_DNA"/>
</dbReference>
<dbReference type="AlphaFoldDB" id="A0A8X6VP60"/>
<sequence length="76" mass="8634">MDVTVSKTDCNKDFNTGKCKPVDIHRRMLAVYSDTCVGAHTEEVGENVERQWTEDEGFTTSWSDAQSYDKIADYAH</sequence>
<proteinExistence type="predicted"/>
<reference evidence="1" key="1">
    <citation type="submission" date="2020-08" db="EMBL/GenBank/DDBJ databases">
        <title>Multicomponent nature underlies the extraordinary mechanical properties of spider dragline silk.</title>
        <authorList>
            <person name="Kono N."/>
            <person name="Nakamura H."/>
            <person name="Mori M."/>
            <person name="Yoshida Y."/>
            <person name="Ohtoshi R."/>
            <person name="Malay A.D."/>
            <person name="Moran D.A.P."/>
            <person name="Tomita M."/>
            <person name="Numata K."/>
            <person name="Arakawa K."/>
        </authorList>
    </citation>
    <scope>NUCLEOTIDE SEQUENCE</scope>
</reference>
<dbReference type="Proteomes" id="UP000887159">
    <property type="component" value="Unassembled WGS sequence"/>
</dbReference>
<evidence type="ECO:0000313" key="1">
    <source>
        <dbReference type="EMBL" id="GFY21139.1"/>
    </source>
</evidence>
<comment type="caution">
    <text evidence="1">The sequence shown here is derived from an EMBL/GenBank/DDBJ whole genome shotgun (WGS) entry which is preliminary data.</text>
</comment>
<evidence type="ECO:0000313" key="2">
    <source>
        <dbReference type="Proteomes" id="UP000887159"/>
    </source>
</evidence>
<gene>
    <name evidence="1" type="ORF">TNCV_3991831</name>
</gene>
<organism evidence="1 2">
    <name type="scientific">Trichonephila clavipes</name>
    <name type="common">Golden silk orbweaver</name>
    <name type="synonym">Nephila clavipes</name>
    <dbReference type="NCBI Taxonomy" id="2585209"/>
    <lineage>
        <taxon>Eukaryota</taxon>
        <taxon>Metazoa</taxon>
        <taxon>Ecdysozoa</taxon>
        <taxon>Arthropoda</taxon>
        <taxon>Chelicerata</taxon>
        <taxon>Arachnida</taxon>
        <taxon>Araneae</taxon>
        <taxon>Araneomorphae</taxon>
        <taxon>Entelegynae</taxon>
        <taxon>Araneoidea</taxon>
        <taxon>Nephilidae</taxon>
        <taxon>Trichonephila</taxon>
    </lineage>
</organism>